<dbReference type="Proteomes" id="UP000887574">
    <property type="component" value="Unplaced"/>
</dbReference>
<reference evidence="2" key="1">
    <citation type="submission" date="2022-11" db="UniProtKB">
        <authorList>
            <consortium name="WormBaseParasite"/>
        </authorList>
    </citation>
    <scope>IDENTIFICATION</scope>
</reference>
<evidence type="ECO:0000313" key="1">
    <source>
        <dbReference type="Proteomes" id="UP000887574"/>
    </source>
</evidence>
<protein>
    <submittedName>
        <fullName evidence="2">Uncharacterized protein</fullName>
    </submittedName>
</protein>
<dbReference type="WBParaSite" id="jg20638">
    <property type="protein sequence ID" value="jg20638"/>
    <property type="gene ID" value="jg20638"/>
</dbReference>
<accession>A0A915DKU4</accession>
<dbReference type="AlphaFoldDB" id="A0A915DKU4"/>
<sequence>MYDIYKEQMKAEGHEIHEGSGGFSGSGFKYDNAEDEAEVNKRKMTKLVHGMETAQDDDDEDIDQQLASMMKSQKRVVQGKAFGRKADTATETKISAARAAAEKIEAAKQLNVKAPLEKDATSLTAEAIMRGQDATPIQLTAASIAKQKAVELNERLNYLPSQLTLGDDLEQQAQYFEEELEINDFPHNSDTEFAPGTVLRKCKNSLMDEISLRRAKEEIVRIMREALRQMTATGSRPQYGGRYKVF</sequence>
<proteinExistence type="predicted"/>
<organism evidence="1 2">
    <name type="scientific">Ditylenchus dipsaci</name>
    <dbReference type="NCBI Taxonomy" id="166011"/>
    <lineage>
        <taxon>Eukaryota</taxon>
        <taxon>Metazoa</taxon>
        <taxon>Ecdysozoa</taxon>
        <taxon>Nematoda</taxon>
        <taxon>Chromadorea</taxon>
        <taxon>Rhabditida</taxon>
        <taxon>Tylenchina</taxon>
        <taxon>Tylenchomorpha</taxon>
        <taxon>Sphaerularioidea</taxon>
        <taxon>Anguinidae</taxon>
        <taxon>Anguininae</taxon>
        <taxon>Ditylenchus</taxon>
    </lineage>
</organism>
<evidence type="ECO:0000313" key="2">
    <source>
        <dbReference type="WBParaSite" id="jg20638"/>
    </source>
</evidence>
<name>A0A915DKU4_9BILA</name>
<keyword evidence="1" id="KW-1185">Reference proteome</keyword>